<feature type="domain" description="Coenzyme Q-binding protein COQ10 START" evidence="1">
    <location>
        <begin position="10"/>
        <end position="134"/>
    </location>
</feature>
<protein>
    <submittedName>
        <fullName evidence="2">SRPBCC family protein</fullName>
    </submittedName>
</protein>
<dbReference type="InterPro" id="IPR005031">
    <property type="entry name" value="COQ10_START"/>
</dbReference>
<evidence type="ECO:0000313" key="3">
    <source>
        <dbReference type="Proteomes" id="UP001183615"/>
    </source>
</evidence>
<evidence type="ECO:0000313" key="2">
    <source>
        <dbReference type="EMBL" id="MDT0443778.1"/>
    </source>
</evidence>
<evidence type="ECO:0000259" key="1">
    <source>
        <dbReference type="Pfam" id="PF03364"/>
    </source>
</evidence>
<organism evidence="2 3">
    <name type="scientific">Streptomyces johnsoniae</name>
    <dbReference type="NCBI Taxonomy" id="3075532"/>
    <lineage>
        <taxon>Bacteria</taxon>
        <taxon>Bacillati</taxon>
        <taxon>Actinomycetota</taxon>
        <taxon>Actinomycetes</taxon>
        <taxon>Kitasatosporales</taxon>
        <taxon>Streptomycetaceae</taxon>
        <taxon>Streptomyces</taxon>
    </lineage>
</organism>
<accession>A0ABU2S4P6</accession>
<dbReference type="EMBL" id="JAVREV010000007">
    <property type="protein sequence ID" value="MDT0443778.1"/>
    <property type="molecule type" value="Genomic_DNA"/>
</dbReference>
<reference evidence="3" key="1">
    <citation type="submission" date="2023-07" db="EMBL/GenBank/DDBJ databases">
        <title>30 novel species of actinomycetes from the DSMZ collection.</title>
        <authorList>
            <person name="Nouioui I."/>
        </authorList>
    </citation>
    <scope>NUCLEOTIDE SEQUENCE [LARGE SCALE GENOMIC DNA]</scope>
    <source>
        <strain evidence="3">DSM 41886</strain>
    </source>
</reference>
<dbReference type="Pfam" id="PF03364">
    <property type="entry name" value="Polyketide_cyc"/>
    <property type="match status" value="1"/>
</dbReference>
<sequence>MPTVTVEMTINAPASDTWRAVTDLAEYPKFMTNVQSVVVHETGTAGARLSDWSVILKGSLLEWTEEDRTDDETRIMTFHQVEGDLERFVGDWRVLEIDAATSTVRVTIDFEIGIPLLADMLDPVAGRALEENCRQMLEAIDTRVART</sequence>
<keyword evidence="3" id="KW-1185">Reference proteome</keyword>
<proteinExistence type="predicted"/>
<dbReference type="RefSeq" id="WP_311618085.1">
    <property type="nucleotide sequence ID" value="NZ_JAVREV010000007.1"/>
</dbReference>
<dbReference type="Gene3D" id="3.30.530.20">
    <property type="match status" value="1"/>
</dbReference>
<dbReference type="Proteomes" id="UP001183615">
    <property type="component" value="Unassembled WGS sequence"/>
</dbReference>
<dbReference type="InterPro" id="IPR023393">
    <property type="entry name" value="START-like_dom_sf"/>
</dbReference>
<name>A0ABU2S4P6_9ACTN</name>
<gene>
    <name evidence="2" type="ORF">RM779_14440</name>
</gene>
<dbReference type="SUPFAM" id="SSF55961">
    <property type="entry name" value="Bet v1-like"/>
    <property type="match status" value="1"/>
</dbReference>
<comment type="caution">
    <text evidence="2">The sequence shown here is derived from an EMBL/GenBank/DDBJ whole genome shotgun (WGS) entry which is preliminary data.</text>
</comment>